<dbReference type="SUPFAM" id="SSF53335">
    <property type="entry name" value="S-adenosyl-L-methionine-dependent methyltransferases"/>
    <property type="match status" value="1"/>
</dbReference>
<dbReference type="InterPro" id="IPR029063">
    <property type="entry name" value="SAM-dependent_MTases_sf"/>
</dbReference>
<proteinExistence type="predicted"/>
<name>A0A917RDB3_9NOCA</name>
<dbReference type="EMBL" id="BMMH01000002">
    <property type="protein sequence ID" value="GGL02061.1"/>
    <property type="molecule type" value="Genomic_DNA"/>
</dbReference>
<dbReference type="Pfam" id="PF08421">
    <property type="entry name" value="Methyltransf_13"/>
    <property type="match status" value="1"/>
</dbReference>
<keyword evidence="5" id="KW-1185">Reference proteome</keyword>
<comment type="caution">
    <text evidence="4">The sequence shown here is derived from an EMBL/GenBank/DDBJ whole genome shotgun (WGS) entry which is preliminary data.</text>
</comment>
<sequence length="387" mass="40917">MSGDGTARGGRAALLDAPTTDPPGCRICRGDRLVPVLDLGAMPAADHFPPAGTGPDPGEAAHPLAMVICHDCGLAQLAHDDTVTAEPRGVEPQALREQAADAVRRVAAAGLLRGRTVREFASPHGGSWLELLSGRGFAVTERPADVVLDSFGLMHERDQAAAVAGRVAATAPGGVLLLQYHPLHTIVTLGQWNALRHGHFAYYSLRVLSEMLATAGMSVVTAWDFELYGGTVLLAAVHGGGAPDDAVRRILDREAATADPATLAGLQHAADRHTENLRTTLETAAARGERVYAYGAASRAVALFCRARVRRDLLAGVADAAPAKQGRRMPGTDVPIISPAELLAARPDRVLLTVPDLLTEVSGRFPELAGRWLVDEPADHTRERPIR</sequence>
<accession>A0A917RDB3</accession>
<dbReference type="Gene3D" id="3.40.50.150">
    <property type="entry name" value="Vaccinia Virus protein VP39"/>
    <property type="match status" value="1"/>
</dbReference>
<dbReference type="Gene3D" id="3.40.50.720">
    <property type="entry name" value="NAD(P)-binding Rossmann-like Domain"/>
    <property type="match status" value="1"/>
</dbReference>
<dbReference type="GO" id="GO:0016740">
    <property type="term" value="F:transferase activity"/>
    <property type="evidence" value="ECO:0007669"/>
    <property type="project" value="UniProtKB-KW"/>
</dbReference>
<evidence type="ECO:0000313" key="5">
    <source>
        <dbReference type="Proteomes" id="UP000638263"/>
    </source>
</evidence>
<protein>
    <submittedName>
        <fullName evidence="4">Transferase</fullName>
    </submittedName>
</protein>
<dbReference type="InterPro" id="IPR013630">
    <property type="entry name" value="Methyltransf_Zn-bd_dom_put"/>
</dbReference>
<dbReference type="RefSeq" id="WP_189094116.1">
    <property type="nucleotide sequence ID" value="NZ_BMMH01000002.1"/>
</dbReference>
<evidence type="ECO:0000259" key="2">
    <source>
        <dbReference type="Pfam" id="PF08421"/>
    </source>
</evidence>
<keyword evidence="4" id="KW-0808">Transferase</keyword>
<feature type="region of interest" description="Disordered" evidence="1">
    <location>
        <begin position="1"/>
        <end position="21"/>
    </location>
</feature>
<dbReference type="Gene3D" id="6.20.50.110">
    <property type="entry name" value="Methyltransferase, zinc-binding domain"/>
    <property type="match status" value="1"/>
</dbReference>
<organism evidence="4 5">
    <name type="scientific">Nocardia jinanensis</name>
    <dbReference type="NCBI Taxonomy" id="382504"/>
    <lineage>
        <taxon>Bacteria</taxon>
        <taxon>Bacillati</taxon>
        <taxon>Actinomycetota</taxon>
        <taxon>Actinomycetes</taxon>
        <taxon>Mycobacteriales</taxon>
        <taxon>Nocardiaceae</taxon>
        <taxon>Nocardia</taxon>
    </lineage>
</organism>
<dbReference type="Pfam" id="PF08484">
    <property type="entry name" value="Methyltransf_14"/>
    <property type="match status" value="1"/>
</dbReference>
<dbReference type="InterPro" id="IPR013691">
    <property type="entry name" value="MeTrfase_14"/>
</dbReference>
<reference evidence="4" key="1">
    <citation type="journal article" date="2014" name="Int. J. Syst. Evol. Microbiol.">
        <title>Complete genome sequence of Corynebacterium casei LMG S-19264T (=DSM 44701T), isolated from a smear-ripened cheese.</title>
        <authorList>
            <consortium name="US DOE Joint Genome Institute (JGI-PGF)"/>
            <person name="Walter F."/>
            <person name="Albersmeier A."/>
            <person name="Kalinowski J."/>
            <person name="Ruckert C."/>
        </authorList>
    </citation>
    <scope>NUCLEOTIDE SEQUENCE</scope>
    <source>
        <strain evidence="4">CGMCC 4.3508</strain>
    </source>
</reference>
<dbReference type="AlphaFoldDB" id="A0A917RDB3"/>
<reference evidence="4" key="2">
    <citation type="submission" date="2020-09" db="EMBL/GenBank/DDBJ databases">
        <authorList>
            <person name="Sun Q."/>
            <person name="Zhou Y."/>
        </authorList>
    </citation>
    <scope>NUCLEOTIDE SEQUENCE</scope>
    <source>
        <strain evidence="4">CGMCC 4.3508</strain>
    </source>
</reference>
<evidence type="ECO:0000256" key="1">
    <source>
        <dbReference type="SAM" id="MobiDB-lite"/>
    </source>
</evidence>
<evidence type="ECO:0000313" key="4">
    <source>
        <dbReference type="EMBL" id="GGL02061.1"/>
    </source>
</evidence>
<gene>
    <name evidence="4" type="ORF">GCM10011588_16020</name>
</gene>
<evidence type="ECO:0000259" key="3">
    <source>
        <dbReference type="Pfam" id="PF08484"/>
    </source>
</evidence>
<dbReference type="Proteomes" id="UP000638263">
    <property type="component" value="Unassembled WGS sequence"/>
</dbReference>
<feature type="domain" description="C-methyltransferase" evidence="3">
    <location>
        <begin position="228"/>
        <end position="364"/>
    </location>
</feature>
<dbReference type="InterPro" id="IPR038576">
    <property type="entry name" value="Methyltransf_Zn-bd_dom_put_sf"/>
</dbReference>
<feature type="domain" description="Methyltransferase putative zinc binding" evidence="2">
    <location>
        <begin position="25"/>
        <end position="79"/>
    </location>
</feature>